<dbReference type="EMBL" id="PFGC01000042">
    <property type="protein sequence ID" value="PIW36688.1"/>
    <property type="molecule type" value="Genomic_DNA"/>
</dbReference>
<gene>
    <name evidence="1" type="ORF">COW24_03950</name>
</gene>
<evidence type="ECO:0000313" key="1">
    <source>
        <dbReference type="EMBL" id="PIW36688.1"/>
    </source>
</evidence>
<name>A0A2M7H375_9BACT</name>
<organism evidence="1 2">
    <name type="scientific">Candidatus Kerfeldbacteria bacterium CG15_BIG_FIL_POST_REV_8_21_14_020_45_12</name>
    <dbReference type="NCBI Taxonomy" id="2014247"/>
    <lineage>
        <taxon>Bacteria</taxon>
        <taxon>Candidatus Kerfeldiibacteriota</taxon>
    </lineage>
</organism>
<comment type="caution">
    <text evidence="1">The sequence shown here is derived from an EMBL/GenBank/DDBJ whole genome shotgun (WGS) entry which is preliminary data.</text>
</comment>
<sequence>MRANRSSRIEGIRLRATELAIEPEPAKEVKFEHGLTEDQQRAVLEFNVHASGRFNDMQYEGMHLAAVSLVLPDRLEEVEKDFFGRTSFGTFARALNRGGQFHSQDYDLMLSWAQIGQPISAMERRTLLESTPLKRLRESRSHLRSHSSELPLALMHRIMFPEEPPITCDDSGLYRELVRDQFALFALSCPTAMYLRMIHPERDLINDLETGGFSMRSFEEKIIKQQKVLQEKLNEVASGGATNTATEAFILTELLALKALLTADAVRVGSSGRVECTFLNEVVKERSLPPRTNL</sequence>
<dbReference type="Proteomes" id="UP000230292">
    <property type="component" value="Unassembled WGS sequence"/>
</dbReference>
<reference evidence="1 2" key="1">
    <citation type="submission" date="2017-09" db="EMBL/GenBank/DDBJ databases">
        <title>Depth-based differentiation of microbial function through sediment-hosted aquifers and enrichment of novel symbionts in the deep terrestrial subsurface.</title>
        <authorList>
            <person name="Probst A.J."/>
            <person name="Ladd B."/>
            <person name="Jarett J.K."/>
            <person name="Geller-Mcgrath D.E."/>
            <person name="Sieber C.M."/>
            <person name="Emerson J.B."/>
            <person name="Anantharaman K."/>
            <person name="Thomas B.C."/>
            <person name="Malmstrom R."/>
            <person name="Stieglmeier M."/>
            <person name="Klingl A."/>
            <person name="Woyke T."/>
            <person name="Ryan C.M."/>
            <person name="Banfield J.F."/>
        </authorList>
    </citation>
    <scope>NUCLEOTIDE SEQUENCE [LARGE SCALE GENOMIC DNA]</scope>
    <source>
        <strain evidence="1">CG15_BIG_FIL_POST_REV_8_21_14_020_45_12</strain>
    </source>
</reference>
<proteinExistence type="predicted"/>
<accession>A0A2M7H375</accession>
<protein>
    <submittedName>
        <fullName evidence="1">Uncharacterized protein</fullName>
    </submittedName>
</protein>
<dbReference type="AlphaFoldDB" id="A0A2M7H375"/>
<evidence type="ECO:0000313" key="2">
    <source>
        <dbReference type="Proteomes" id="UP000230292"/>
    </source>
</evidence>